<sequence length="346" mass="37533">MCVRGVPKHVGVAVAVIRRAGAAAPLPLLESVVPGDVEVAGTHEAALPGREAAPVEALEGRLRGRPHEEGVAGHEVDGRDVEAHGLHHVPRQLPEREPHEPQRLRRQQAQPAPQLAPHLRRRLGVDGGLLPLQRAQLLGVVVAGRGRRRQHAPDRLRDLVWAEEDGVGEDDDDPGLVERRGEPAPALRAARNVDAERRVLGPGHDALGVGPQRGARRLHLRRPRHLHGLLQRHARLHGPPRHGRRRRREPVDEAAEQLVADGEGGEAMVRERDGHGGVAGGDRARAQECERGAVLHRRQGLPRRADGRRRLGHGRGTGGRVLGCPYAPSNGSAERHFSLGGTRFPG</sequence>
<dbReference type="Gramene" id="HORVU.MOREX.r3.4HG0394900.1">
    <property type="protein sequence ID" value="HORVU.MOREX.r3.4HG0394900.1.CDS1"/>
    <property type="gene ID" value="HORVU.MOREX.r3.4HG0394900"/>
</dbReference>
<feature type="compositionally biased region" description="Basic residues" evidence="1">
    <location>
        <begin position="236"/>
        <end position="248"/>
    </location>
</feature>
<proteinExistence type="predicted"/>
<feature type="region of interest" description="Disordered" evidence="1">
    <location>
        <begin position="236"/>
        <end position="265"/>
    </location>
</feature>
<organism evidence="2 3">
    <name type="scientific">Hordeum vulgare subsp. vulgare</name>
    <name type="common">Domesticated barley</name>
    <dbReference type="NCBI Taxonomy" id="112509"/>
    <lineage>
        <taxon>Eukaryota</taxon>
        <taxon>Viridiplantae</taxon>
        <taxon>Streptophyta</taxon>
        <taxon>Embryophyta</taxon>
        <taxon>Tracheophyta</taxon>
        <taxon>Spermatophyta</taxon>
        <taxon>Magnoliopsida</taxon>
        <taxon>Liliopsida</taxon>
        <taxon>Poales</taxon>
        <taxon>Poaceae</taxon>
        <taxon>BOP clade</taxon>
        <taxon>Pooideae</taxon>
        <taxon>Triticodae</taxon>
        <taxon>Triticeae</taxon>
        <taxon>Hordeinae</taxon>
        <taxon>Hordeum</taxon>
    </lineage>
</organism>
<reference evidence="2" key="3">
    <citation type="submission" date="2022-01" db="UniProtKB">
        <authorList>
            <consortium name="EnsemblPlants"/>
        </authorList>
    </citation>
    <scope>IDENTIFICATION</scope>
    <source>
        <strain evidence="2">subsp. vulgare</strain>
    </source>
</reference>
<dbReference type="EnsemblPlants" id="HORVU.MOREX.r3.4HG0394900.1">
    <property type="protein sequence ID" value="HORVU.MOREX.r3.4HG0394900.1.CDS1"/>
    <property type="gene ID" value="HORVU.MOREX.r3.4HG0394900"/>
</dbReference>
<protein>
    <submittedName>
        <fullName evidence="2">Uncharacterized protein</fullName>
    </submittedName>
</protein>
<keyword evidence="3" id="KW-1185">Reference proteome</keyword>
<feature type="region of interest" description="Disordered" evidence="1">
    <location>
        <begin position="300"/>
        <end position="346"/>
    </location>
</feature>
<dbReference type="Proteomes" id="UP000011116">
    <property type="component" value="Chromosome 4H"/>
</dbReference>
<feature type="compositionally biased region" description="Low complexity" evidence="1">
    <location>
        <begin position="107"/>
        <end position="117"/>
    </location>
</feature>
<name>A0A8I6X3M3_HORVV</name>
<feature type="region of interest" description="Disordered" evidence="1">
    <location>
        <begin position="89"/>
        <end position="117"/>
    </location>
</feature>
<reference evidence="3" key="1">
    <citation type="journal article" date="2012" name="Nature">
        <title>A physical, genetic and functional sequence assembly of the barley genome.</title>
        <authorList>
            <consortium name="The International Barley Genome Sequencing Consortium"/>
            <person name="Mayer K.F."/>
            <person name="Waugh R."/>
            <person name="Brown J.W."/>
            <person name="Schulman A."/>
            <person name="Langridge P."/>
            <person name="Platzer M."/>
            <person name="Fincher G.B."/>
            <person name="Muehlbauer G.J."/>
            <person name="Sato K."/>
            <person name="Close T.J."/>
            <person name="Wise R.P."/>
            <person name="Stein N."/>
        </authorList>
    </citation>
    <scope>NUCLEOTIDE SEQUENCE [LARGE SCALE GENOMIC DNA]</scope>
    <source>
        <strain evidence="3">cv. Morex</strain>
    </source>
</reference>
<reference evidence="2" key="2">
    <citation type="submission" date="2020-10" db="EMBL/GenBank/DDBJ databases">
        <authorList>
            <person name="Scholz U."/>
            <person name="Mascher M."/>
            <person name="Fiebig A."/>
        </authorList>
    </citation>
    <scope>NUCLEOTIDE SEQUENCE [LARGE SCALE GENOMIC DNA]</scope>
    <source>
        <strain evidence="2">cv. Morex</strain>
    </source>
</reference>
<evidence type="ECO:0000256" key="1">
    <source>
        <dbReference type="SAM" id="MobiDB-lite"/>
    </source>
</evidence>
<evidence type="ECO:0000313" key="3">
    <source>
        <dbReference type="Proteomes" id="UP000011116"/>
    </source>
</evidence>
<feature type="compositionally biased region" description="Basic and acidic residues" evidence="1">
    <location>
        <begin position="93"/>
        <end position="103"/>
    </location>
</feature>
<accession>A0A8I6X3M3</accession>
<dbReference type="AlphaFoldDB" id="A0A8I6X3M3"/>
<evidence type="ECO:0000313" key="2">
    <source>
        <dbReference type="EnsemblPlants" id="HORVU.MOREX.r3.4HG0394900.1.CDS1"/>
    </source>
</evidence>
<dbReference type="Gramene" id="HORVU.MOREX.r2.4HG0328530.1">
    <property type="protein sequence ID" value="HORVU.MOREX.r2.4HG0328530.1.CDS.1"/>
    <property type="gene ID" value="HORVU.MOREX.r2.4HG0328530"/>
</dbReference>